<protein>
    <submittedName>
        <fullName evidence="2">Uncharacterized protein</fullName>
    </submittedName>
</protein>
<dbReference type="AlphaFoldDB" id="A0A3P3FPQ2"/>
<feature type="region of interest" description="Disordered" evidence="1">
    <location>
        <begin position="1"/>
        <end position="37"/>
    </location>
</feature>
<sequence>MSFLPGGIDPSRQKSDLCQPSAGKRSSQKFKATSVTLNNERQRHQIEQKVVDRMCERIRPWFQLKQQGARLFDRGPAIVCVYQRVKPVKDLQAPSLPQGHTRRVERRW</sequence>
<evidence type="ECO:0000313" key="3">
    <source>
        <dbReference type="Proteomes" id="UP000273786"/>
    </source>
</evidence>
<accession>A0A3P3FPQ2</accession>
<evidence type="ECO:0000256" key="1">
    <source>
        <dbReference type="SAM" id="MobiDB-lite"/>
    </source>
</evidence>
<comment type="caution">
    <text evidence="2">The sequence shown here is derived from an EMBL/GenBank/DDBJ whole genome shotgun (WGS) entry which is preliminary data.</text>
</comment>
<gene>
    <name evidence="2" type="ORF">EH240_18145</name>
</gene>
<proteinExistence type="predicted"/>
<dbReference type="Proteomes" id="UP000273786">
    <property type="component" value="Unassembled WGS sequence"/>
</dbReference>
<evidence type="ECO:0000313" key="2">
    <source>
        <dbReference type="EMBL" id="RRH99718.1"/>
    </source>
</evidence>
<dbReference type="EMBL" id="RQXT01000021">
    <property type="protein sequence ID" value="RRH99718.1"/>
    <property type="molecule type" value="Genomic_DNA"/>
</dbReference>
<organism evidence="2 3">
    <name type="scientific">Mesorhizobium tamadayense</name>
    <dbReference type="NCBI Taxonomy" id="425306"/>
    <lineage>
        <taxon>Bacteria</taxon>
        <taxon>Pseudomonadati</taxon>
        <taxon>Pseudomonadota</taxon>
        <taxon>Alphaproteobacteria</taxon>
        <taxon>Hyphomicrobiales</taxon>
        <taxon>Phyllobacteriaceae</taxon>
        <taxon>Mesorhizobium</taxon>
    </lineage>
</organism>
<dbReference type="OrthoDB" id="8105777at2"/>
<keyword evidence="3" id="KW-1185">Reference proteome</keyword>
<reference evidence="2 3" key="1">
    <citation type="submission" date="2018-11" db="EMBL/GenBank/DDBJ databases">
        <title>the genome of Mesorhizobium tamadayense DSM 28320.</title>
        <authorList>
            <person name="Gao J."/>
        </authorList>
    </citation>
    <scope>NUCLEOTIDE SEQUENCE [LARGE SCALE GENOMIC DNA]</scope>
    <source>
        <strain evidence="2 3">DSM 28320</strain>
    </source>
</reference>
<name>A0A3P3FPQ2_9HYPH</name>